<sequence>MLKPMNGSQVMVGFDGSQGSERALCWAVREAELRRMRLLICHAWDWPYPVPPSGPVALDTARKMAQHVLDRGVRIAREASPRTMVRDRLVVGSAEAVLVNESHRAALAVIGARGASGCSEQLVGSSAVQLPSYAHCPVIVVRRPTVAPGSPIVVGVDGSAASEAAVGFGFEEAALRGRPLLAVYGCWEPEAISPTGTEEYVDQEELLRTAGCTLERTVAPWREKYPYVDARTSLVPRPPRHALLEAVENAGLLVVGGRGLGGVEGLRLGSVSSAMLHCAPCSVAVVRPHG</sequence>
<dbReference type="InterPro" id="IPR014729">
    <property type="entry name" value="Rossmann-like_a/b/a_fold"/>
</dbReference>
<feature type="domain" description="UspA" evidence="2">
    <location>
        <begin position="151"/>
        <end position="287"/>
    </location>
</feature>
<dbReference type="PRINTS" id="PR01438">
    <property type="entry name" value="UNVRSLSTRESS"/>
</dbReference>
<accession>A0A9W6S890</accession>
<dbReference type="Gene3D" id="3.40.50.620">
    <property type="entry name" value="HUPs"/>
    <property type="match status" value="2"/>
</dbReference>
<comment type="caution">
    <text evidence="3">The sequence shown here is derived from an EMBL/GenBank/DDBJ whole genome shotgun (WGS) entry which is preliminary data.</text>
</comment>
<dbReference type="Pfam" id="PF00582">
    <property type="entry name" value="Usp"/>
    <property type="match status" value="2"/>
</dbReference>
<dbReference type="Proteomes" id="UP001165074">
    <property type="component" value="Unassembled WGS sequence"/>
</dbReference>
<evidence type="ECO:0000256" key="1">
    <source>
        <dbReference type="ARBA" id="ARBA00008791"/>
    </source>
</evidence>
<evidence type="ECO:0000259" key="2">
    <source>
        <dbReference type="Pfam" id="PF00582"/>
    </source>
</evidence>
<dbReference type="InterPro" id="IPR006016">
    <property type="entry name" value="UspA"/>
</dbReference>
<keyword evidence="4" id="KW-1185">Reference proteome</keyword>
<dbReference type="PANTHER" id="PTHR46553">
    <property type="entry name" value="ADENINE NUCLEOTIDE ALPHA HYDROLASES-LIKE SUPERFAMILY PROTEIN"/>
    <property type="match status" value="1"/>
</dbReference>
<comment type="similarity">
    <text evidence="1">Belongs to the universal stress protein A family.</text>
</comment>
<dbReference type="PANTHER" id="PTHR46553:SF3">
    <property type="entry name" value="ADENINE NUCLEOTIDE ALPHA HYDROLASES-LIKE SUPERFAMILY PROTEIN"/>
    <property type="match status" value="1"/>
</dbReference>
<dbReference type="InterPro" id="IPR006015">
    <property type="entry name" value="Universal_stress_UspA"/>
</dbReference>
<dbReference type="EMBL" id="BSTK01000011">
    <property type="protein sequence ID" value="GLY88893.1"/>
    <property type="molecule type" value="Genomic_DNA"/>
</dbReference>
<feature type="domain" description="UspA" evidence="2">
    <location>
        <begin position="10"/>
        <end position="142"/>
    </location>
</feature>
<organism evidence="3 4">
    <name type="scientific">Actinoallomurus iriomotensis</name>
    <dbReference type="NCBI Taxonomy" id="478107"/>
    <lineage>
        <taxon>Bacteria</taxon>
        <taxon>Bacillati</taxon>
        <taxon>Actinomycetota</taxon>
        <taxon>Actinomycetes</taxon>
        <taxon>Streptosporangiales</taxon>
        <taxon>Thermomonosporaceae</taxon>
        <taxon>Actinoallomurus</taxon>
    </lineage>
</organism>
<evidence type="ECO:0000313" key="4">
    <source>
        <dbReference type="Proteomes" id="UP001165074"/>
    </source>
</evidence>
<dbReference type="AlphaFoldDB" id="A0A9W6S890"/>
<evidence type="ECO:0000313" key="3">
    <source>
        <dbReference type="EMBL" id="GLY88893.1"/>
    </source>
</evidence>
<gene>
    <name evidence="3" type="ORF">Airi02_068220</name>
</gene>
<dbReference type="SUPFAM" id="SSF52402">
    <property type="entry name" value="Adenine nucleotide alpha hydrolases-like"/>
    <property type="match status" value="2"/>
</dbReference>
<proteinExistence type="inferred from homology"/>
<name>A0A9W6S890_9ACTN</name>
<reference evidence="3" key="1">
    <citation type="submission" date="2023-03" db="EMBL/GenBank/DDBJ databases">
        <title>Actinoallomurus iriomotensis NBRC 103684.</title>
        <authorList>
            <person name="Ichikawa N."/>
            <person name="Sato H."/>
            <person name="Tonouchi N."/>
        </authorList>
    </citation>
    <scope>NUCLEOTIDE SEQUENCE</scope>
    <source>
        <strain evidence="3">NBRC 103684</strain>
    </source>
</reference>
<protein>
    <submittedName>
        <fullName evidence="3">Universal stress protein</fullName>
    </submittedName>
</protein>